<evidence type="ECO:0000313" key="3">
    <source>
        <dbReference type="Proteomes" id="UP000017391"/>
    </source>
</evidence>
<keyword evidence="1" id="KW-1133">Transmembrane helix</keyword>
<comment type="caution">
    <text evidence="2">The sequence shown here is derived from an EMBL/GenBank/DDBJ whole genome shotgun (WGS) entry which is preliminary data.</text>
</comment>
<reference evidence="3" key="1">
    <citation type="submission" date="2013-09" db="EMBL/GenBank/DDBJ databases">
        <title>The Genome Sequence of Enterobacter cloacae BWH 31.</title>
        <authorList>
            <consortium name="The Broad Institute Genomics Platform"/>
            <consortium name="The Broad Institute Genome Sequencing Center for Infectious Disease"/>
            <person name="Murphy C."/>
            <person name="Cosimi L."/>
            <person name="Cerqueira G."/>
            <person name="Feldgarden M."/>
            <person name="Hung D."/>
            <person name="Onderdonk A.B."/>
            <person name="Ferraro M.J."/>
            <person name="Hooper D."/>
            <person name="Dekker J."/>
            <person name="O'Brien T."/>
            <person name="Huang S."/>
            <person name="Quan V."/>
            <person name="Ernst C."/>
            <person name="Delaney M."/>
            <person name="DuBois A."/>
            <person name="Young S.K."/>
            <person name="Zeng Q."/>
            <person name="Gargeya S."/>
            <person name="Fitzgerald M."/>
            <person name="Abouelleil A."/>
            <person name="Alvarado L."/>
            <person name="Berlin A.M."/>
            <person name="Chapman S.B."/>
            <person name="Gainer-Dewar J."/>
            <person name="Goldberg J."/>
            <person name="Gnerre S."/>
            <person name="Griggs A."/>
            <person name="Gujja S."/>
            <person name="Hansen M."/>
            <person name="Howarth C."/>
            <person name="Imamovic A."/>
            <person name="Ireland A."/>
            <person name="Larimer J."/>
            <person name="McCowan C."/>
            <person name="Murphy C."/>
            <person name="Pearson M."/>
            <person name="Poon T.W."/>
            <person name="Priest M."/>
            <person name="Roberts A."/>
            <person name="Saif S."/>
            <person name="Shea T."/>
            <person name="Sykes S."/>
            <person name="Wortman J."/>
            <person name="Nusbaum C."/>
            <person name="Birren B."/>
        </authorList>
    </citation>
    <scope>NUCLEOTIDE SEQUENCE [LARGE SCALE GENOMIC DNA]</scope>
    <source>
        <strain evidence="3">BWH 31</strain>
    </source>
</reference>
<gene>
    <name evidence="2" type="ORF">L402_02374</name>
</gene>
<keyword evidence="1" id="KW-0812">Transmembrane</keyword>
<dbReference type="EMBL" id="AYIP01000009">
    <property type="protein sequence ID" value="ESM32742.1"/>
    <property type="molecule type" value="Genomic_DNA"/>
</dbReference>
<evidence type="ECO:0000313" key="2">
    <source>
        <dbReference type="EMBL" id="ESM32742.1"/>
    </source>
</evidence>
<proteinExistence type="predicted"/>
<sequence>MFILRRVYIISDDQFFALGIASLFYMVNANIIRPEDIFNKKQVIEEGICYLYIKNRKLHQQLCYYFRCMPCKFIFFLPNAHCDIEAKFRYYFWSAKIDLHSLMKRTAQVSLYYNYNVHFTLTSAAQRSMELISQGVETYVTRIKASNKDAKVVHRHYRAVIKSVGIESVSVHNLFLTEYIAVSHMLMVWLSSRTERTIFRNLKQQKIVNAGLIHSV</sequence>
<keyword evidence="1" id="KW-0472">Membrane</keyword>
<feature type="transmembrane region" description="Helical" evidence="1">
    <location>
        <begin position="15"/>
        <end position="32"/>
    </location>
</feature>
<accession>A0ABC9UBQ4</accession>
<evidence type="ECO:0000256" key="1">
    <source>
        <dbReference type="SAM" id="Phobius"/>
    </source>
</evidence>
<organism evidence="2 3">
    <name type="scientific">Enterobacter asburiae</name>
    <dbReference type="NCBI Taxonomy" id="61645"/>
    <lineage>
        <taxon>Bacteria</taxon>
        <taxon>Pseudomonadati</taxon>
        <taxon>Pseudomonadota</taxon>
        <taxon>Gammaproteobacteria</taxon>
        <taxon>Enterobacterales</taxon>
        <taxon>Enterobacteriaceae</taxon>
        <taxon>Enterobacter</taxon>
        <taxon>Enterobacter cloacae complex</taxon>
    </lineage>
</organism>
<dbReference type="AlphaFoldDB" id="A0ABC9UBQ4"/>
<dbReference type="Proteomes" id="UP000017391">
    <property type="component" value="Unassembled WGS sequence"/>
</dbReference>
<name>A0ABC9UBQ4_ENTAS</name>
<protein>
    <submittedName>
        <fullName evidence="2">Uncharacterized protein</fullName>
    </submittedName>
</protein>